<sequence>MIARGAGVSTGPRILKGEQVIVTLADGDGDGDGDGSVTFPGCEPFTQRR</sequence>
<name>A0ABV3ISX6_9ACTN</name>
<gene>
    <name evidence="2" type="ORF">AB0L03_10855</name>
</gene>
<comment type="caution">
    <text evidence="2">The sequence shown here is derived from an EMBL/GenBank/DDBJ whole genome shotgun (WGS) entry which is preliminary data.</text>
</comment>
<evidence type="ECO:0000256" key="1">
    <source>
        <dbReference type="SAM" id="MobiDB-lite"/>
    </source>
</evidence>
<dbReference type="Proteomes" id="UP001552479">
    <property type="component" value="Unassembled WGS sequence"/>
</dbReference>
<feature type="region of interest" description="Disordered" evidence="1">
    <location>
        <begin position="26"/>
        <end position="49"/>
    </location>
</feature>
<dbReference type="EMBL" id="JBFASG010000008">
    <property type="protein sequence ID" value="MEV4923339.1"/>
    <property type="molecule type" value="Genomic_DNA"/>
</dbReference>
<accession>A0ABV3ISX6</accession>
<reference evidence="2 3" key="1">
    <citation type="submission" date="2024-06" db="EMBL/GenBank/DDBJ databases">
        <title>The Natural Products Discovery Center: Release of the First 8490 Sequenced Strains for Exploring Actinobacteria Biosynthetic Diversity.</title>
        <authorList>
            <person name="Kalkreuter E."/>
            <person name="Kautsar S.A."/>
            <person name="Yang D."/>
            <person name="Bader C.D."/>
            <person name="Teijaro C.N."/>
            <person name="Fluegel L."/>
            <person name="Davis C.M."/>
            <person name="Simpson J.R."/>
            <person name="Lauterbach L."/>
            <person name="Steele A.D."/>
            <person name="Gui C."/>
            <person name="Meng S."/>
            <person name="Li G."/>
            <person name="Viehrig K."/>
            <person name="Ye F."/>
            <person name="Su P."/>
            <person name="Kiefer A.F."/>
            <person name="Nichols A."/>
            <person name="Cepeda A.J."/>
            <person name="Yan W."/>
            <person name="Fan B."/>
            <person name="Jiang Y."/>
            <person name="Adhikari A."/>
            <person name="Zheng C.-J."/>
            <person name="Schuster L."/>
            <person name="Cowan T.M."/>
            <person name="Smanski M.J."/>
            <person name="Chevrette M.G."/>
            <person name="De Carvalho L.P.S."/>
            <person name="Shen B."/>
        </authorList>
    </citation>
    <scope>NUCLEOTIDE SEQUENCE [LARGE SCALE GENOMIC DNA]</scope>
    <source>
        <strain evidence="2 3">NPDC053791</strain>
    </source>
</reference>
<organism evidence="2 3">
    <name type="scientific">Streptomyces roseoverticillatus</name>
    <dbReference type="NCBI Taxonomy" id="66429"/>
    <lineage>
        <taxon>Bacteria</taxon>
        <taxon>Bacillati</taxon>
        <taxon>Actinomycetota</taxon>
        <taxon>Actinomycetes</taxon>
        <taxon>Kitasatosporales</taxon>
        <taxon>Streptomycetaceae</taxon>
        <taxon>Streptomyces</taxon>
    </lineage>
</organism>
<evidence type="ECO:0000313" key="3">
    <source>
        <dbReference type="Proteomes" id="UP001552479"/>
    </source>
</evidence>
<protein>
    <submittedName>
        <fullName evidence="2">Uncharacterized protein</fullName>
    </submittedName>
</protein>
<evidence type="ECO:0000313" key="2">
    <source>
        <dbReference type="EMBL" id="MEV4923339.1"/>
    </source>
</evidence>
<proteinExistence type="predicted"/>
<dbReference type="RefSeq" id="WP_366087671.1">
    <property type="nucleotide sequence ID" value="NZ_JBFASG010000008.1"/>
</dbReference>
<keyword evidence="3" id="KW-1185">Reference proteome</keyword>